<gene>
    <name evidence="2" type="ORF">DGD08_03090</name>
</gene>
<feature type="chain" id="PRO_5017724124" description="DUF4270 domain-containing protein" evidence="1">
    <location>
        <begin position="31"/>
        <end position="431"/>
    </location>
</feature>
<dbReference type="PROSITE" id="PS51257">
    <property type="entry name" value="PROKAR_LIPOPROTEIN"/>
    <property type="match status" value="1"/>
</dbReference>
<dbReference type="Proteomes" id="UP000264071">
    <property type="component" value="Unassembled WGS sequence"/>
</dbReference>
<proteinExistence type="predicted"/>
<comment type="caution">
    <text evidence="2">The sequence shown here is derived from an EMBL/GenBank/DDBJ whole genome shotgun (WGS) entry which is preliminary data.</text>
</comment>
<keyword evidence="1" id="KW-0732">Signal</keyword>
<sequence length="431" mass="46054">MFEGGRWKAPRWRGPMLLLTLCAAVLSAAACGESLDGGAACPALCPSQSQQFRDTTFEAVVLDTSVSGFPTLGLSSLMLLANRPDTVVTRGVLRFDVLATSFYPNGTGTLDSVTTIDSVYLTLPLDTTGRRGTVPVTLEVFDVDTTASDSVTAVVSSLFRSDRRIGSITVIPSLTSDTLRVPLSRTLVQQKIADKKPLRVGLRLSGGAGQLRLVAFTFSSGAPTLRYDAATDTTYAPLIVPTGTSLANATTDQNLAYQVYTIVDKGSPAAGPDALVVGGYPAYRSYLRFAVPPRITDSSTIVRAELLLTQRRSTFANASDSVAIVAMVPTTTSGVVDMRRILDLSADGIFASIDTTRMVPSDSGLKTINVLTLARTWGALPTNVPRALAFRINREGAQPSELRFFSSETAQASLRPRLRITYLPRSEFALP</sequence>
<evidence type="ECO:0000256" key="1">
    <source>
        <dbReference type="SAM" id="SignalP"/>
    </source>
</evidence>
<evidence type="ECO:0000313" key="3">
    <source>
        <dbReference type="Proteomes" id="UP000264071"/>
    </source>
</evidence>
<organism evidence="2 3">
    <name type="scientific">Gemmatimonas aurantiaca</name>
    <dbReference type="NCBI Taxonomy" id="173480"/>
    <lineage>
        <taxon>Bacteria</taxon>
        <taxon>Pseudomonadati</taxon>
        <taxon>Gemmatimonadota</taxon>
        <taxon>Gemmatimonadia</taxon>
        <taxon>Gemmatimonadales</taxon>
        <taxon>Gemmatimonadaceae</taxon>
        <taxon>Gemmatimonas</taxon>
    </lineage>
</organism>
<evidence type="ECO:0000313" key="2">
    <source>
        <dbReference type="EMBL" id="HCT56179.1"/>
    </source>
</evidence>
<name>A0A3D4V4Y0_9BACT</name>
<evidence type="ECO:0008006" key="4">
    <source>
        <dbReference type="Google" id="ProtNLM"/>
    </source>
</evidence>
<dbReference type="AlphaFoldDB" id="A0A3D4V4Y0"/>
<dbReference type="EMBL" id="DPIY01000004">
    <property type="protein sequence ID" value="HCT56179.1"/>
    <property type="molecule type" value="Genomic_DNA"/>
</dbReference>
<accession>A0A3D4V4Y0</accession>
<protein>
    <recommendedName>
        <fullName evidence="4">DUF4270 domain-containing protein</fullName>
    </recommendedName>
</protein>
<reference evidence="2 3" key="1">
    <citation type="journal article" date="2018" name="Nat. Biotechnol.">
        <title>A standardized bacterial taxonomy based on genome phylogeny substantially revises the tree of life.</title>
        <authorList>
            <person name="Parks D.H."/>
            <person name="Chuvochina M."/>
            <person name="Waite D.W."/>
            <person name="Rinke C."/>
            <person name="Skarshewski A."/>
            <person name="Chaumeil P.A."/>
            <person name="Hugenholtz P."/>
        </authorList>
    </citation>
    <scope>NUCLEOTIDE SEQUENCE [LARGE SCALE GENOMIC DNA]</scope>
    <source>
        <strain evidence="2">UBA8844</strain>
    </source>
</reference>
<feature type="signal peptide" evidence="1">
    <location>
        <begin position="1"/>
        <end position="30"/>
    </location>
</feature>